<dbReference type="InterPro" id="IPR019195">
    <property type="entry name" value="ABC_ATPase_put"/>
</dbReference>
<evidence type="ECO:0000259" key="4">
    <source>
        <dbReference type="Pfam" id="PF21117"/>
    </source>
</evidence>
<evidence type="ECO:0000256" key="1">
    <source>
        <dbReference type="SAM" id="MobiDB-lite"/>
    </source>
</evidence>
<evidence type="ECO:0000313" key="5">
    <source>
        <dbReference type="EMBL" id="APT89553.1"/>
    </source>
</evidence>
<dbReference type="InterPro" id="IPR046834">
    <property type="entry name" value="ABC_ATPase_C"/>
</dbReference>
<dbReference type="Pfam" id="PF21117">
    <property type="entry name" value="MRB1590_C"/>
    <property type="match status" value="1"/>
</dbReference>
<dbReference type="EMBL" id="CP009247">
    <property type="protein sequence ID" value="APT89553.1"/>
    <property type="molecule type" value="Genomic_DNA"/>
</dbReference>
<accession>A0A1L7CUP1</accession>
<evidence type="ECO:0000259" key="2">
    <source>
        <dbReference type="Pfam" id="PF09818"/>
    </source>
</evidence>
<dbReference type="InterPro" id="IPR046833">
    <property type="entry name" value="ABC_N"/>
</dbReference>
<feature type="domain" description="MRB1590-like C-terminal" evidence="4">
    <location>
        <begin position="476"/>
        <end position="571"/>
    </location>
</feature>
<feature type="domain" description="ATPase of the ABC class N-terminal" evidence="3">
    <location>
        <begin position="5"/>
        <end position="153"/>
    </location>
</feature>
<dbReference type="PANTHER" id="PTHR38149:SF1">
    <property type="entry name" value="ATPASE"/>
    <property type="match status" value="1"/>
</dbReference>
<dbReference type="AlphaFoldDB" id="A0A1L7CUP1"/>
<dbReference type="SUPFAM" id="SSF52540">
    <property type="entry name" value="P-loop containing nucleoside triphosphate hydrolases"/>
    <property type="match status" value="1"/>
</dbReference>
<feature type="compositionally biased region" description="Basic residues" evidence="1">
    <location>
        <begin position="452"/>
        <end position="461"/>
    </location>
</feature>
<feature type="region of interest" description="Disordered" evidence="1">
    <location>
        <begin position="435"/>
        <end position="480"/>
    </location>
</feature>
<dbReference type="PANTHER" id="PTHR38149">
    <property type="entry name" value="ATPASE"/>
    <property type="match status" value="1"/>
</dbReference>
<name>A0A1L7CUP1_9CORY</name>
<evidence type="ECO:0000313" key="6">
    <source>
        <dbReference type="Proteomes" id="UP000185434"/>
    </source>
</evidence>
<dbReference type="KEGG" id="cfk:CFRA_10270"/>
<keyword evidence="6" id="KW-1185">Reference proteome</keyword>
<feature type="domain" description="ATPase of the ABC class C-terminal" evidence="2">
    <location>
        <begin position="159"/>
        <end position="422"/>
    </location>
</feature>
<dbReference type="Proteomes" id="UP000185434">
    <property type="component" value="Chromosome"/>
</dbReference>
<evidence type="ECO:0000259" key="3">
    <source>
        <dbReference type="Pfam" id="PF20446"/>
    </source>
</evidence>
<dbReference type="Pfam" id="PF20446">
    <property type="entry name" value="ABC_N"/>
    <property type="match status" value="1"/>
</dbReference>
<proteinExistence type="predicted"/>
<gene>
    <name evidence="5" type="ORF">CFRA_10270</name>
</gene>
<organism evidence="5 6">
    <name type="scientific">Corynebacterium frankenforstense DSM 45800</name>
    <dbReference type="NCBI Taxonomy" id="1437875"/>
    <lineage>
        <taxon>Bacteria</taxon>
        <taxon>Bacillati</taxon>
        <taxon>Actinomycetota</taxon>
        <taxon>Actinomycetes</taxon>
        <taxon>Mycobacteriales</taxon>
        <taxon>Corynebacteriaceae</taxon>
        <taxon>Corynebacterium</taxon>
    </lineage>
</organism>
<dbReference type="InterPro" id="IPR049069">
    <property type="entry name" value="MRB1590-like_C"/>
</dbReference>
<dbReference type="RefSeq" id="WP_075664544.1">
    <property type="nucleotide sequence ID" value="NZ_CP009247.1"/>
</dbReference>
<dbReference type="Pfam" id="PF09818">
    <property type="entry name" value="ABC_ATPase"/>
    <property type="match status" value="1"/>
</dbReference>
<dbReference type="OrthoDB" id="9809999at2"/>
<dbReference type="InterPro" id="IPR027417">
    <property type="entry name" value="P-loop_NTPase"/>
</dbReference>
<reference evidence="5 6" key="1">
    <citation type="submission" date="2014-08" db="EMBL/GenBank/DDBJ databases">
        <title>Complete genome sequence of Corynebacterium frankenforstense ST18(T) (=DSM 45800(T)), isolated from raw cow milk.</title>
        <authorList>
            <person name="Ruckert C."/>
            <person name="Albersmeier A."/>
            <person name="Winkler A."/>
            <person name="Lipski A."/>
            <person name="Kalinowski J."/>
        </authorList>
    </citation>
    <scope>NUCLEOTIDE SEQUENCE [LARGE SCALE GENOMIC DNA]</scope>
    <source>
        <strain evidence="5 6">ST18</strain>
    </source>
</reference>
<sequence length="571" mass="60004">MRTLDDLSRDLHRLDGKPYGAYRDLTGTAYDLGGGCVFVLDRAQTDPYAPASLAHLEIPDSVSGLSLPGDRPGLIGAEDFLTRALVRAAARERDLSFGRPGQEILERTTVRLGAESTTVRFTVQLPARGRRILGRAAAGTLTGALPGIVDAALRPVAAAELDAWVTHARDVAFLRRWLADEDLVAFVGDGAVLPRRSGDSDQPLADAVPFATPDTLRREVSLPSGRVLAGMGVPAGVTVIVGGGYHGKSTLLRAIQRGVYPHIPGDGREWVVTRADAVSVRAEDGRAVSGVDISPFISGLPSGQDTVSFSTTNASGSTSQAANLVEALETGATTLLIDEDTSATNFMLRDSRMRALISPDKEPITPFVERVRALYERLGVSTVLVASGSGAFFGVADHVIALDSYRVSDVTDRAHELAGEEAGAGAAADQVFGADSAAPDRSPVLKVAAKPSRGKGGRGKGGKGGPGHGGRKPAGAKGRTTIRLGRDSVDLGPAEQLVDPAQTTGIAHVIDKLEPLLDGTRTLAEAVDEVEATMDRDGLDAVAPYRGHPGLFARPRRHEIMAAVNRFRGLR</sequence>
<protein>
    <submittedName>
        <fullName evidence="5">ABC transporter ATPase</fullName>
    </submittedName>
</protein>